<evidence type="ECO:0008006" key="2">
    <source>
        <dbReference type="Google" id="ProtNLM"/>
    </source>
</evidence>
<comment type="caution">
    <text evidence="1">The sequence shown here is derived from an EMBL/GenBank/DDBJ whole genome shotgun (WGS) entry which is preliminary data.</text>
</comment>
<feature type="non-terminal residue" evidence="1">
    <location>
        <position position="1"/>
    </location>
</feature>
<dbReference type="SUPFAM" id="SSF53335">
    <property type="entry name" value="S-adenosyl-L-methionine-dependent methyltransferases"/>
    <property type="match status" value="1"/>
</dbReference>
<dbReference type="AlphaFoldDB" id="X1CZ93"/>
<dbReference type="InterPro" id="IPR029063">
    <property type="entry name" value="SAM-dependent_MTases_sf"/>
</dbReference>
<dbReference type="EMBL" id="BART01021526">
    <property type="protein sequence ID" value="GAH01350.1"/>
    <property type="molecule type" value="Genomic_DNA"/>
</dbReference>
<reference evidence="1" key="1">
    <citation type="journal article" date="2014" name="Front. Microbiol.">
        <title>High frequency of phylogenetically diverse reductive dehalogenase-homologous genes in deep subseafloor sedimentary metagenomes.</title>
        <authorList>
            <person name="Kawai M."/>
            <person name="Futagami T."/>
            <person name="Toyoda A."/>
            <person name="Takaki Y."/>
            <person name="Nishi S."/>
            <person name="Hori S."/>
            <person name="Arai W."/>
            <person name="Tsubouchi T."/>
            <person name="Morono Y."/>
            <person name="Uchiyama I."/>
            <person name="Ito T."/>
            <person name="Fujiyama A."/>
            <person name="Inagaki F."/>
            <person name="Takami H."/>
        </authorList>
    </citation>
    <scope>NUCLEOTIDE SEQUENCE</scope>
    <source>
        <strain evidence="1">Expedition CK06-06</strain>
    </source>
</reference>
<organism evidence="1">
    <name type="scientific">marine sediment metagenome</name>
    <dbReference type="NCBI Taxonomy" id="412755"/>
    <lineage>
        <taxon>unclassified sequences</taxon>
        <taxon>metagenomes</taxon>
        <taxon>ecological metagenomes</taxon>
    </lineage>
</organism>
<name>X1CZ93_9ZZZZ</name>
<accession>X1CZ93</accession>
<sequence length="113" mass="13835">LKDVSFKKKHRELFFKIFNMLEENGIFLIKELSKYNLSRYWQFYSKIIGNSNIIWGTKHSPKEYIRILKECGFQIIYKNYKVPYPFNKFRRCLSNQFASFFFDPTYFVIARKS</sequence>
<proteinExistence type="predicted"/>
<evidence type="ECO:0000313" key="1">
    <source>
        <dbReference type="EMBL" id="GAH01350.1"/>
    </source>
</evidence>
<protein>
    <recommendedName>
        <fullName evidence="2">Methyltransferase type 11 domain-containing protein</fullName>
    </recommendedName>
</protein>
<dbReference type="Gene3D" id="3.40.50.150">
    <property type="entry name" value="Vaccinia Virus protein VP39"/>
    <property type="match status" value="1"/>
</dbReference>
<gene>
    <name evidence="1" type="ORF">S01H4_39689</name>
</gene>